<evidence type="ECO:0000313" key="2">
    <source>
        <dbReference type="Proteomes" id="UP000681720"/>
    </source>
</evidence>
<comment type="caution">
    <text evidence="1">The sequence shown here is derived from an EMBL/GenBank/DDBJ whole genome shotgun (WGS) entry which is preliminary data.</text>
</comment>
<gene>
    <name evidence="1" type="ORF">GIL414_LOCUS24769</name>
</gene>
<dbReference type="Proteomes" id="UP000681720">
    <property type="component" value="Unassembled WGS sequence"/>
</dbReference>
<protein>
    <submittedName>
        <fullName evidence="1">Uncharacterized protein</fullName>
    </submittedName>
</protein>
<dbReference type="EMBL" id="CAJOBJ010031495">
    <property type="protein sequence ID" value="CAF4276058.1"/>
    <property type="molecule type" value="Genomic_DNA"/>
</dbReference>
<name>A0A8S2T883_9BILA</name>
<evidence type="ECO:0000313" key="1">
    <source>
        <dbReference type="EMBL" id="CAF4276058.1"/>
    </source>
</evidence>
<sequence length="49" mass="5472">MFVGLIQRCEQIAMPTVALSQAVDIFDERFYGLPNLIDALSAIIIEMTN</sequence>
<proteinExistence type="predicted"/>
<reference evidence="1" key="1">
    <citation type="submission" date="2021-02" db="EMBL/GenBank/DDBJ databases">
        <authorList>
            <person name="Nowell W R."/>
        </authorList>
    </citation>
    <scope>NUCLEOTIDE SEQUENCE</scope>
</reference>
<accession>A0A8S2T883</accession>
<dbReference type="AlphaFoldDB" id="A0A8S2T883"/>
<organism evidence="1 2">
    <name type="scientific">Rotaria magnacalcarata</name>
    <dbReference type="NCBI Taxonomy" id="392030"/>
    <lineage>
        <taxon>Eukaryota</taxon>
        <taxon>Metazoa</taxon>
        <taxon>Spiralia</taxon>
        <taxon>Gnathifera</taxon>
        <taxon>Rotifera</taxon>
        <taxon>Eurotatoria</taxon>
        <taxon>Bdelloidea</taxon>
        <taxon>Philodinida</taxon>
        <taxon>Philodinidae</taxon>
        <taxon>Rotaria</taxon>
    </lineage>
</organism>
<feature type="non-terminal residue" evidence="1">
    <location>
        <position position="49"/>
    </location>
</feature>